<dbReference type="InterPro" id="IPR002491">
    <property type="entry name" value="ABC_transptr_periplasmic_BD"/>
</dbReference>
<feature type="compositionally biased region" description="Polar residues" evidence="5">
    <location>
        <begin position="27"/>
        <end position="57"/>
    </location>
</feature>
<protein>
    <submittedName>
        <fullName evidence="8">Iron complex transport system substrate-binding protein</fullName>
    </submittedName>
</protein>
<evidence type="ECO:0000256" key="2">
    <source>
        <dbReference type="ARBA" id="ARBA00008814"/>
    </source>
</evidence>
<dbReference type="Proteomes" id="UP000543642">
    <property type="component" value="Unassembled WGS sequence"/>
</dbReference>
<keyword evidence="9" id="KW-1185">Reference proteome</keyword>
<evidence type="ECO:0000256" key="5">
    <source>
        <dbReference type="SAM" id="MobiDB-lite"/>
    </source>
</evidence>
<evidence type="ECO:0000256" key="4">
    <source>
        <dbReference type="ARBA" id="ARBA00022729"/>
    </source>
</evidence>
<feature type="region of interest" description="Disordered" evidence="5">
    <location>
        <begin position="27"/>
        <end position="66"/>
    </location>
</feature>
<evidence type="ECO:0000259" key="7">
    <source>
        <dbReference type="PROSITE" id="PS50983"/>
    </source>
</evidence>
<comment type="similarity">
    <text evidence="2">Belongs to the bacterial solute-binding protein 8 family.</text>
</comment>
<feature type="domain" description="Fe/B12 periplasmic-binding" evidence="7">
    <location>
        <begin position="82"/>
        <end position="339"/>
    </location>
</feature>
<dbReference type="AlphaFoldDB" id="A0A7W8H943"/>
<dbReference type="PROSITE" id="PS51257">
    <property type="entry name" value="PROKAR_LIPOPROTEIN"/>
    <property type="match status" value="1"/>
</dbReference>
<feature type="signal peptide" evidence="6">
    <location>
        <begin position="1"/>
        <end position="16"/>
    </location>
</feature>
<dbReference type="EMBL" id="JACHFW010000003">
    <property type="protein sequence ID" value="MBB5264079.1"/>
    <property type="molecule type" value="Genomic_DNA"/>
</dbReference>
<accession>A0A7W8H943</accession>
<evidence type="ECO:0000256" key="6">
    <source>
        <dbReference type="SAM" id="SignalP"/>
    </source>
</evidence>
<comment type="caution">
    <text evidence="8">The sequence shown here is derived from an EMBL/GenBank/DDBJ whole genome shotgun (WGS) entry which is preliminary data.</text>
</comment>
<evidence type="ECO:0000313" key="8">
    <source>
        <dbReference type="EMBL" id="MBB5264079.1"/>
    </source>
</evidence>
<evidence type="ECO:0000256" key="1">
    <source>
        <dbReference type="ARBA" id="ARBA00004196"/>
    </source>
</evidence>
<dbReference type="Pfam" id="PF01497">
    <property type="entry name" value="Peripla_BP_2"/>
    <property type="match status" value="1"/>
</dbReference>
<organism evidence="8 9">
    <name type="scientific">Catenibacillus scindens</name>
    <dbReference type="NCBI Taxonomy" id="673271"/>
    <lineage>
        <taxon>Bacteria</taxon>
        <taxon>Bacillati</taxon>
        <taxon>Bacillota</taxon>
        <taxon>Clostridia</taxon>
        <taxon>Lachnospirales</taxon>
        <taxon>Lachnospiraceae</taxon>
        <taxon>Catenibacillus</taxon>
    </lineage>
</organism>
<dbReference type="PROSITE" id="PS50983">
    <property type="entry name" value="FE_B12_PBP"/>
    <property type="match status" value="1"/>
</dbReference>
<evidence type="ECO:0000313" key="9">
    <source>
        <dbReference type="Proteomes" id="UP000543642"/>
    </source>
</evidence>
<keyword evidence="3" id="KW-0813">Transport</keyword>
<reference evidence="8 9" key="1">
    <citation type="submission" date="2020-08" db="EMBL/GenBank/DDBJ databases">
        <title>Genomic Encyclopedia of Type Strains, Phase IV (KMG-IV): sequencing the most valuable type-strain genomes for metagenomic binning, comparative biology and taxonomic classification.</title>
        <authorList>
            <person name="Goeker M."/>
        </authorList>
    </citation>
    <scope>NUCLEOTIDE SEQUENCE [LARGE SCALE GENOMIC DNA]</scope>
    <source>
        <strain evidence="8 9">DSM 106146</strain>
    </source>
</reference>
<proteinExistence type="inferred from homology"/>
<name>A0A7W8H943_9FIRM</name>
<dbReference type="SUPFAM" id="SSF53807">
    <property type="entry name" value="Helical backbone' metal receptor"/>
    <property type="match status" value="1"/>
</dbReference>
<keyword evidence="4 6" id="KW-0732">Signal</keyword>
<sequence>MSNFRVISLFSAAVMAAGLLAGCGSNTGSTQAGSGAESQVQTETQAQEASGSQSETQAAGDAEGGMRTVETDKGTVEIPENPQVIFSDYYLGEFLAVGVKPVIASPYSLSNPFLADYVDGIQEMNVASAETSLEMIVEAQPDLIVTITEADYEKYAAIAPTVYIEDGKRTDEELFRYIADLVGKSDEAEAYIADFNQRVMDTKDEIQEIVGDRTVSIVEVWPQEIYVMGSHFARGGSILYDMWELKAPEVIQEEMVDGDTTYEVVSLEALPDYAGDFILYGVLADTDSAFVEDSQLWNSLDAVKEGRVLSYEQVAFMHRDPITLNAQLDIFLEFFRSFKEEA</sequence>
<dbReference type="PANTHER" id="PTHR30532">
    <property type="entry name" value="IRON III DICITRATE-BINDING PERIPLASMIC PROTEIN"/>
    <property type="match status" value="1"/>
</dbReference>
<comment type="subcellular location">
    <subcellularLocation>
        <location evidence="1">Cell envelope</location>
    </subcellularLocation>
</comment>
<evidence type="ECO:0000256" key="3">
    <source>
        <dbReference type="ARBA" id="ARBA00022448"/>
    </source>
</evidence>
<gene>
    <name evidence="8" type="ORF">HNP82_001184</name>
</gene>
<dbReference type="PANTHER" id="PTHR30532:SF26">
    <property type="entry name" value="IRON(3+)-HYDROXAMATE-BINDING PROTEIN FHUD"/>
    <property type="match status" value="1"/>
</dbReference>
<dbReference type="RefSeq" id="WP_183772445.1">
    <property type="nucleotide sequence ID" value="NZ_JACHFW010000003.1"/>
</dbReference>
<dbReference type="InterPro" id="IPR051313">
    <property type="entry name" value="Bact_iron-sidero_bind"/>
</dbReference>
<feature type="chain" id="PRO_5038514079" evidence="6">
    <location>
        <begin position="17"/>
        <end position="342"/>
    </location>
</feature>
<dbReference type="Gene3D" id="3.40.50.1980">
    <property type="entry name" value="Nitrogenase molybdenum iron protein domain"/>
    <property type="match status" value="2"/>
</dbReference>
<dbReference type="GO" id="GO:1901678">
    <property type="term" value="P:iron coordination entity transport"/>
    <property type="evidence" value="ECO:0007669"/>
    <property type="project" value="UniProtKB-ARBA"/>
</dbReference>
<dbReference type="GO" id="GO:0030288">
    <property type="term" value="C:outer membrane-bounded periplasmic space"/>
    <property type="evidence" value="ECO:0007669"/>
    <property type="project" value="TreeGrafter"/>
</dbReference>